<gene>
    <name evidence="1" type="ORF">FHS21_004610</name>
</gene>
<comment type="caution">
    <text evidence="1">The sequence shown here is derived from an EMBL/GenBank/DDBJ whole genome shotgun (WGS) entry which is preliminary data.</text>
</comment>
<dbReference type="Pfam" id="PF13344">
    <property type="entry name" value="Hydrolase_6"/>
    <property type="match status" value="1"/>
</dbReference>
<dbReference type="AlphaFoldDB" id="A0A839UC97"/>
<dbReference type="GO" id="GO:0005737">
    <property type="term" value="C:cytoplasm"/>
    <property type="evidence" value="ECO:0007669"/>
    <property type="project" value="TreeGrafter"/>
</dbReference>
<accession>A0A839UC97</accession>
<keyword evidence="2" id="KW-1185">Reference proteome</keyword>
<evidence type="ECO:0000313" key="1">
    <source>
        <dbReference type="EMBL" id="MBB3148167.1"/>
    </source>
</evidence>
<dbReference type="Gene3D" id="3.40.50.1000">
    <property type="entry name" value="HAD superfamily/HAD-like"/>
    <property type="match status" value="2"/>
</dbReference>
<dbReference type="SUPFAM" id="SSF56784">
    <property type="entry name" value="HAD-like"/>
    <property type="match status" value="1"/>
</dbReference>
<reference evidence="1 2" key="1">
    <citation type="submission" date="2020-08" db="EMBL/GenBank/DDBJ databases">
        <title>Genomic Encyclopedia of Type Strains, Phase III (KMG-III): the genomes of soil and plant-associated and newly described type strains.</title>
        <authorList>
            <person name="Whitman W."/>
        </authorList>
    </citation>
    <scope>NUCLEOTIDE SEQUENCE [LARGE SCALE GENOMIC DNA]</scope>
    <source>
        <strain evidence="1 2">CECT 7015</strain>
    </source>
</reference>
<dbReference type="GO" id="GO:0016791">
    <property type="term" value="F:phosphatase activity"/>
    <property type="evidence" value="ECO:0007669"/>
    <property type="project" value="TreeGrafter"/>
</dbReference>
<organism evidence="1 2">
    <name type="scientific">Phyllobacterium trifolii</name>
    <dbReference type="NCBI Taxonomy" id="300193"/>
    <lineage>
        <taxon>Bacteria</taxon>
        <taxon>Pseudomonadati</taxon>
        <taxon>Pseudomonadota</taxon>
        <taxon>Alphaproteobacteria</taxon>
        <taxon>Hyphomicrobiales</taxon>
        <taxon>Phyllobacteriaceae</taxon>
        <taxon>Phyllobacterium</taxon>
    </lineage>
</organism>
<dbReference type="NCBIfam" id="TIGR01460">
    <property type="entry name" value="HAD-SF-IIA"/>
    <property type="match status" value="1"/>
</dbReference>
<evidence type="ECO:0000313" key="2">
    <source>
        <dbReference type="Proteomes" id="UP000554520"/>
    </source>
</evidence>
<dbReference type="InterPro" id="IPR006356">
    <property type="entry name" value="HAD-SF_hydro_IIA_hyp3"/>
</dbReference>
<dbReference type="NCBIfam" id="TIGR01459">
    <property type="entry name" value="HAD-SF-IIA-hyp4"/>
    <property type="match status" value="1"/>
</dbReference>
<protein>
    <submittedName>
        <fullName evidence="1">HAD superfamily hydrolase (TIGR01459 family)</fullName>
    </submittedName>
</protein>
<name>A0A839UC97_9HYPH</name>
<dbReference type="RefSeq" id="WP_112525360.1">
    <property type="nucleotide sequence ID" value="NZ_JACHXN010000017.1"/>
</dbReference>
<dbReference type="Proteomes" id="UP000554520">
    <property type="component" value="Unassembled WGS sequence"/>
</dbReference>
<dbReference type="PANTHER" id="PTHR19288">
    <property type="entry name" value="4-NITROPHENYLPHOSPHATASE-RELATED"/>
    <property type="match status" value="1"/>
</dbReference>
<dbReference type="EMBL" id="JACHXN010000017">
    <property type="protein sequence ID" value="MBB3148167.1"/>
    <property type="molecule type" value="Genomic_DNA"/>
</dbReference>
<dbReference type="InterPro" id="IPR023214">
    <property type="entry name" value="HAD_sf"/>
</dbReference>
<sequence>MNNHVTLEDLAKRYDTFFIDQFGVLLDGVKAYPGSIEALHWLKSRSKEIVILSNSGRSGAYNTQRLVAQGFDALSFDHFVTSGDVARHLITSGALVIPERAGTRCLTISIANDSTLSDSLGFIRTDSGHDADLVVIAGSEADRVPMERYRDLLAPAAARKTMCICTNPDISMLTGKGLAPAAGAIAMLYEEMGGPVRRVGKPYRDIYDYALHIIGHKDKARIVAIGDSIEHDIVGASRFGIAAALVRTGVLADTPVPQLQRLSQHLNVDLPQILPNFVREIESGCVDNS</sequence>
<proteinExistence type="predicted"/>
<dbReference type="Pfam" id="PF13242">
    <property type="entry name" value="Hydrolase_like"/>
    <property type="match status" value="1"/>
</dbReference>
<keyword evidence="1" id="KW-0378">Hydrolase</keyword>
<dbReference type="InterPro" id="IPR006357">
    <property type="entry name" value="HAD-SF_hydro_IIA"/>
</dbReference>
<dbReference type="InterPro" id="IPR036412">
    <property type="entry name" value="HAD-like_sf"/>
</dbReference>
<dbReference type="PANTHER" id="PTHR19288:SF90">
    <property type="entry name" value="OS08G0542600 PROTEIN"/>
    <property type="match status" value="1"/>
</dbReference>